<evidence type="ECO:0000256" key="10">
    <source>
        <dbReference type="SAM" id="Phobius"/>
    </source>
</evidence>
<evidence type="ECO:0000256" key="1">
    <source>
        <dbReference type="ARBA" id="ARBA00022475"/>
    </source>
</evidence>
<evidence type="ECO:0000313" key="11">
    <source>
        <dbReference type="EMBL" id="SVC03748.1"/>
    </source>
</evidence>
<keyword evidence="4 10" id="KW-0812">Transmembrane</keyword>
<dbReference type="PANTHER" id="PTHR30309">
    <property type="entry name" value="INNER MEMBRANE PROTEIN YGIH"/>
    <property type="match status" value="1"/>
</dbReference>
<protein>
    <recommendedName>
        <fullName evidence="12">Glycerol-3-phosphate acyltransferase</fullName>
    </recommendedName>
</protein>
<feature type="non-terminal residue" evidence="11">
    <location>
        <position position="191"/>
    </location>
</feature>
<feature type="transmembrane region" description="Helical" evidence="10">
    <location>
        <begin position="99"/>
        <end position="119"/>
    </location>
</feature>
<accession>A0A382IW38</accession>
<keyword evidence="8" id="KW-0594">Phospholipid biosynthesis</keyword>
<evidence type="ECO:0000256" key="4">
    <source>
        <dbReference type="ARBA" id="ARBA00022692"/>
    </source>
</evidence>
<dbReference type="PANTHER" id="PTHR30309:SF0">
    <property type="entry name" value="GLYCEROL-3-PHOSPHATE ACYLTRANSFERASE-RELATED"/>
    <property type="match status" value="1"/>
</dbReference>
<reference evidence="11" key="1">
    <citation type="submission" date="2018-05" db="EMBL/GenBank/DDBJ databases">
        <authorList>
            <person name="Lanie J.A."/>
            <person name="Ng W.-L."/>
            <person name="Kazmierczak K.M."/>
            <person name="Andrzejewski T.M."/>
            <person name="Davidsen T.M."/>
            <person name="Wayne K.J."/>
            <person name="Tettelin H."/>
            <person name="Glass J.I."/>
            <person name="Rusch D."/>
            <person name="Podicherti R."/>
            <person name="Tsui H.-C.T."/>
            <person name="Winkler M.E."/>
        </authorList>
    </citation>
    <scope>NUCLEOTIDE SEQUENCE</scope>
</reference>
<sequence>MGLFFLYLYAYLIGSVPTGYILGHWIRKVDIRKYGSGNVGTSNVFIHIGKRWGILLGGIEFLLKGASPVWIGVLILGLDTQESSGVFLVDFLFGFHRDSFHLVGAALLAMVGNNWSVFLKFKGGRGLAVAGGALSTIALYECLICCVVSLFGYRFLKIPAGIITLACVLLLPFWVIVFGQANSVLCYCLGV</sequence>
<evidence type="ECO:0000256" key="9">
    <source>
        <dbReference type="ARBA" id="ARBA00023264"/>
    </source>
</evidence>
<keyword evidence="9" id="KW-1208">Phospholipid metabolism</keyword>
<feature type="transmembrane region" description="Helical" evidence="10">
    <location>
        <begin position="6"/>
        <end position="26"/>
    </location>
</feature>
<keyword evidence="5 10" id="KW-1133">Transmembrane helix</keyword>
<proteinExistence type="predicted"/>
<evidence type="ECO:0000256" key="6">
    <source>
        <dbReference type="ARBA" id="ARBA00023098"/>
    </source>
</evidence>
<organism evidence="11">
    <name type="scientific">marine metagenome</name>
    <dbReference type="NCBI Taxonomy" id="408172"/>
    <lineage>
        <taxon>unclassified sequences</taxon>
        <taxon>metagenomes</taxon>
        <taxon>ecological metagenomes</taxon>
    </lineage>
</organism>
<evidence type="ECO:0000256" key="2">
    <source>
        <dbReference type="ARBA" id="ARBA00022516"/>
    </source>
</evidence>
<feature type="transmembrane region" description="Helical" evidence="10">
    <location>
        <begin position="158"/>
        <end position="177"/>
    </location>
</feature>
<keyword evidence="6" id="KW-0443">Lipid metabolism</keyword>
<dbReference type="AlphaFoldDB" id="A0A382IW38"/>
<keyword evidence="1" id="KW-1003">Cell membrane</keyword>
<feature type="transmembrane region" description="Helical" evidence="10">
    <location>
        <begin position="61"/>
        <end position="79"/>
    </location>
</feature>
<feature type="transmembrane region" description="Helical" evidence="10">
    <location>
        <begin position="126"/>
        <end position="152"/>
    </location>
</feature>
<keyword evidence="7 10" id="KW-0472">Membrane</keyword>
<dbReference type="SMART" id="SM01207">
    <property type="entry name" value="G3P_acyltransf"/>
    <property type="match status" value="1"/>
</dbReference>
<evidence type="ECO:0000256" key="3">
    <source>
        <dbReference type="ARBA" id="ARBA00022679"/>
    </source>
</evidence>
<name>A0A382IW38_9ZZZZ</name>
<evidence type="ECO:0000256" key="5">
    <source>
        <dbReference type="ARBA" id="ARBA00022989"/>
    </source>
</evidence>
<dbReference type="EMBL" id="UINC01069965">
    <property type="protein sequence ID" value="SVC03748.1"/>
    <property type="molecule type" value="Genomic_DNA"/>
</dbReference>
<feature type="non-terminal residue" evidence="11">
    <location>
        <position position="1"/>
    </location>
</feature>
<dbReference type="Pfam" id="PF02660">
    <property type="entry name" value="G3P_acyltransf"/>
    <property type="match status" value="1"/>
</dbReference>
<dbReference type="GO" id="GO:0008654">
    <property type="term" value="P:phospholipid biosynthetic process"/>
    <property type="evidence" value="ECO:0007669"/>
    <property type="project" value="UniProtKB-KW"/>
</dbReference>
<gene>
    <name evidence="11" type="ORF">METZ01_LOCUS256602</name>
</gene>
<dbReference type="GO" id="GO:0043772">
    <property type="term" value="F:acyl-phosphate glycerol-3-phosphate acyltransferase activity"/>
    <property type="evidence" value="ECO:0007669"/>
    <property type="project" value="InterPro"/>
</dbReference>
<evidence type="ECO:0000256" key="8">
    <source>
        <dbReference type="ARBA" id="ARBA00023209"/>
    </source>
</evidence>
<keyword evidence="2" id="KW-0444">Lipid biosynthesis</keyword>
<evidence type="ECO:0008006" key="12">
    <source>
        <dbReference type="Google" id="ProtNLM"/>
    </source>
</evidence>
<evidence type="ECO:0000256" key="7">
    <source>
        <dbReference type="ARBA" id="ARBA00023136"/>
    </source>
</evidence>
<dbReference type="InterPro" id="IPR003811">
    <property type="entry name" value="G3P_acylTferase_PlsY"/>
</dbReference>
<dbReference type="GO" id="GO:0005886">
    <property type="term" value="C:plasma membrane"/>
    <property type="evidence" value="ECO:0007669"/>
    <property type="project" value="InterPro"/>
</dbReference>
<keyword evidence="3" id="KW-0808">Transferase</keyword>